<proteinExistence type="predicted"/>
<organism evidence="2 3">
    <name type="scientific">Vagococcus fessus</name>
    <dbReference type="NCBI Taxonomy" id="120370"/>
    <lineage>
        <taxon>Bacteria</taxon>
        <taxon>Bacillati</taxon>
        <taxon>Bacillota</taxon>
        <taxon>Bacilli</taxon>
        <taxon>Lactobacillales</taxon>
        <taxon>Enterococcaceae</taxon>
        <taxon>Vagococcus</taxon>
    </lineage>
</organism>
<dbReference type="RefSeq" id="WP_126830390.1">
    <property type="nucleotide sequence ID" value="NZ_CBCRYB010000002.1"/>
</dbReference>
<dbReference type="AlphaFoldDB" id="A0A430AC49"/>
<evidence type="ECO:0000313" key="2">
    <source>
        <dbReference type="EMBL" id="RSU04786.1"/>
    </source>
</evidence>
<protein>
    <submittedName>
        <fullName evidence="2">Uncharacterized protein</fullName>
    </submittedName>
</protein>
<dbReference type="Gene3D" id="2.60.40.10">
    <property type="entry name" value="Immunoglobulins"/>
    <property type="match status" value="1"/>
</dbReference>
<feature type="chain" id="PRO_5018994970" evidence="1">
    <location>
        <begin position="36"/>
        <end position="546"/>
    </location>
</feature>
<comment type="caution">
    <text evidence="2">The sequence shown here is derived from an EMBL/GenBank/DDBJ whole genome shotgun (WGS) entry which is preliminary data.</text>
</comment>
<dbReference type="Proteomes" id="UP000287101">
    <property type="component" value="Unassembled WGS sequence"/>
</dbReference>
<dbReference type="InterPro" id="IPR013783">
    <property type="entry name" value="Ig-like_fold"/>
</dbReference>
<evidence type="ECO:0000313" key="3">
    <source>
        <dbReference type="Proteomes" id="UP000287101"/>
    </source>
</evidence>
<dbReference type="SUPFAM" id="SSF51126">
    <property type="entry name" value="Pectin lyase-like"/>
    <property type="match status" value="1"/>
</dbReference>
<feature type="signal peptide" evidence="1">
    <location>
        <begin position="1"/>
        <end position="35"/>
    </location>
</feature>
<accession>A0A430AC49</accession>
<gene>
    <name evidence="2" type="ORF">CBF31_01840</name>
</gene>
<dbReference type="EMBL" id="NGJY01000001">
    <property type="protein sequence ID" value="RSU04786.1"/>
    <property type="molecule type" value="Genomic_DNA"/>
</dbReference>
<keyword evidence="1" id="KW-0732">Signal</keyword>
<dbReference type="OrthoDB" id="2194768at2"/>
<keyword evidence="3" id="KW-1185">Reference proteome</keyword>
<dbReference type="InterPro" id="IPR011050">
    <property type="entry name" value="Pectin_lyase_fold/virulence"/>
</dbReference>
<reference evidence="2 3" key="1">
    <citation type="submission" date="2017-05" db="EMBL/GenBank/DDBJ databases">
        <title>Vagococcus spp. assemblies.</title>
        <authorList>
            <person name="Gulvik C.A."/>
        </authorList>
    </citation>
    <scope>NUCLEOTIDE SEQUENCE [LARGE SCALE GENOMIC DNA]</scope>
    <source>
        <strain evidence="2 3">CCUG 41755</strain>
    </source>
</reference>
<sequence>MSKKTIMSKTAKYLMLASILGTTALSVANTTVASAATANIEMVNKFKMMESEAQDSAITYVAEDGSLQVLEIPKDTKIEVRGHNDRLDVKIGKTKTKINNPKEIIFKGITVKNLVPFYTDSVEKVMLDGVNFEKGTDFSVLENLDTLLVKDSTFGATDYSLAIHSAPKLTTFEVEGSTFNADVRIYDNHALESSLISNSTIKDDVRGDNNAKGYFTDFQGNSIVRGKYQRQLTSGGMSDKAVFYINNKNDGQIGSVKYDANKIGEIKIEQKDGSKEVIEVPAGDVMTSLKDGKKEFTYTLASEGKKGPKHTVDISNALQVVFKNIKVDATISFVSPKFEIEILGFENCETELIDIAYSKTLKTIKVIGTAVSNKSGYLSVYNNKALEYMGIQDTNVNGGSGYISVYNNKKMTEFTINNTYNHGYLSAYHNGVTDLKIANSKFDDYISTDAKIEGEGKRVSFNEDPVLTIGTFKVDPYTELSKEELIDRLAIKAIDLEDGDITDKIEIIKGFEDIDFFTEGDYPITISITDSEEATVIQDLVVTVGW</sequence>
<name>A0A430AC49_9ENTE</name>
<evidence type="ECO:0000256" key="1">
    <source>
        <dbReference type="SAM" id="SignalP"/>
    </source>
</evidence>